<accession>D3V3X9</accession>
<sequence>MQGLELYEEKIERDQFRGEIIKNSKFLNCDFSSSDLRDTQFIDC</sequence>
<proteinExistence type="predicted"/>
<dbReference type="HOGENOM" id="CLU_3223942_0_0_6"/>
<protein>
    <recommendedName>
        <fullName evidence="3">Pentapeptide repeat-containing protein</fullName>
    </recommendedName>
</protein>
<evidence type="ECO:0000313" key="2">
    <source>
        <dbReference type="Proteomes" id="UP000002045"/>
    </source>
</evidence>
<reference evidence="1" key="1">
    <citation type="journal article" date="2011" name="PLoS ONE">
        <title>The entomopathogenic bacterial endosymbionts xenorhabdus and photorhabdus: convergent lifestyles from divergent genomes.</title>
        <authorList>
            <person name="Chaston J.M."/>
            <person name="Suen G."/>
            <person name="Tucker S.L."/>
            <person name="Andersen A.W."/>
            <person name="Bhasin A."/>
            <person name="Bode E."/>
            <person name="Bode H.B."/>
            <person name="Brachmann A.O."/>
            <person name="Cowles C.E."/>
            <person name="Cowles K.N."/>
            <person name="Darby C."/>
            <person name="de Leon L."/>
            <person name="Drace K."/>
            <person name="Du Z."/>
            <person name="Givaudan A."/>
            <person name="Herbert Tran E.E."/>
            <person name="Jewell K.A."/>
            <person name="Knack J.J."/>
            <person name="Krasomil-Osterfeld K.C."/>
            <person name="Kukor R."/>
            <person name="Lanois A."/>
            <person name="Latreille P."/>
            <person name="Leimgruber N.K."/>
            <person name="Lipke C.M."/>
            <person name="Liu R."/>
            <person name="Lu X."/>
            <person name="Martens E.C."/>
            <person name="Marri P.R."/>
            <person name="Medigue C."/>
            <person name="Menard M.L."/>
            <person name="Miller N.M."/>
            <person name="Morales-Soto N."/>
            <person name="Norton S."/>
            <person name="Ogier J.C."/>
            <person name="Orchard S.S."/>
            <person name="Park D."/>
            <person name="Park Y."/>
            <person name="Qurollo B.A."/>
            <person name="Sugar D.R."/>
            <person name="Richards G.R."/>
            <person name="Rouy Z."/>
            <person name="Slominski B."/>
            <person name="Slominski K."/>
            <person name="Snyder H."/>
            <person name="Tjaden B.C."/>
            <person name="van der Hoeven R."/>
            <person name="Welch R.D."/>
            <person name="Wheeler C."/>
            <person name="Xiang B."/>
            <person name="Barbazuk B."/>
            <person name="Gaudriault S."/>
            <person name="Goodner B."/>
            <person name="Slater S.C."/>
            <person name="Forst S."/>
            <person name="Goldman B.S."/>
            <person name="Goodrich-Blair H."/>
        </authorList>
    </citation>
    <scope>NUCLEOTIDE SEQUENCE [LARGE SCALE GENOMIC DNA]</scope>
    <source>
        <strain evidence="1">SS-2004</strain>
    </source>
</reference>
<gene>
    <name evidence="1" type="ordered locus">XBJ1_3237</name>
</gene>
<dbReference type="EMBL" id="FN667741">
    <property type="protein sequence ID" value="CBJ82358.1"/>
    <property type="molecule type" value="Genomic_DNA"/>
</dbReference>
<name>D3V3X9_XENBS</name>
<evidence type="ECO:0000313" key="1">
    <source>
        <dbReference type="EMBL" id="CBJ82358.1"/>
    </source>
</evidence>
<dbReference type="SUPFAM" id="SSF141571">
    <property type="entry name" value="Pentapeptide repeat-like"/>
    <property type="match status" value="1"/>
</dbReference>
<dbReference type="KEGG" id="xbo:XBJ1_3237"/>
<dbReference type="Gene3D" id="2.160.20.80">
    <property type="entry name" value="E3 ubiquitin-protein ligase SopA"/>
    <property type="match status" value="1"/>
</dbReference>
<dbReference type="AlphaFoldDB" id="D3V3X9"/>
<evidence type="ECO:0008006" key="3">
    <source>
        <dbReference type="Google" id="ProtNLM"/>
    </source>
</evidence>
<dbReference type="Proteomes" id="UP000002045">
    <property type="component" value="Chromosome"/>
</dbReference>
<organism evidence="1 2">
    <name type="scientific">Xenorhabdus bovienii (strain SS-2004)</name>
    <name type="common">Xenorhabdus nematophila subsp. bovienii</name>
    <dbReference type="NCBI Taxonomy" id="406818"/>
    <lineage>
        <taxon>Bacteria</taxon>
        <taxon>Pseudomonadati</taxon>
        <taxon>Pseudomonadota</taxon>
        <taxon>Gammaproteobacteria</taxon>
        <taxon>Enterobacterales</taxon>
        <taxon>Morganellaceae</taxon>
        <taxon>Xenorhabdus</taxon>
    </lineage>
</organism>